<keyword evidence="2" id="KW-1185">Reference proteome</keyword>
<dbReference type="EMBL" id="CP009220">
    <property type="protein sequence ID" value="ALC07149.1"/>
    <property type="molecule type" value="Genomic_DNA"/>
</dbReference>
<name>A0A0M3QAB0_9CORY</name>
<dbReference type="PATRIC" id="fig|931089.4.peg.2857"/>
<evidence type="ECO:0000313" key="2">
    <source>
        <dbReference type="Proteomes" id="UP000068067"/>
    </source>
</evidence>
<dbReference type="STRING" id="931089.CDES_14130"/>
<evidence type="ECO:0008006" key="3">
    <source>
        <dbReference type="Google" id="ProtNLM"/>
    </source>
</evidence>
<dbReference type="Proteomes" id="UP000068067">
    <property type="component" value="Chromosome"/>
</dbReference>
<organism evidence="1 2">
    <name type="scientific">Corynebacterium deserti GIMN1.010</name>
    <dbReference type="NCBI Taxonomy" id="931089"/>
    <lineage>
        <taxon>Bacteria</taxon>
        <taxon>Bacillati</taxon>
        <taxon>Actinomycetota</taxon>
        <taxon>Actinomycetes</taxon>
        <taxon>Mycobacteriales</taxon>
        <taxon>Corynebacteriaceae</taxon>
        <taxon>Corynebacterium</taxon>
    </lineage>
</organism>
<accession>A0A0M3QAB0</accession>
<dbReference type="KEGG" id="cdx:CDES_14130"/>
<dbReference type="AlphaFoldDB" id="A0A0M3QAB0"/>
<proteinExistence type="predicted"/>
<dbReference type="RefSeq" id="WP_053546009.1">
    <property type="nucleotide sequence ID" value="NZ_CP009220.1"/>
</dbReference>
<evidence type="ECO:0000313" key="1">
    <source>
        <dbReference type="EMBL" id="ALC07149.1"/>
    </source>
</evidence>
<gene>
    <name evidence="1" type="ORF">CDES_14130</name>
</gene>
<protein>
    <recommendedName>
        <fullName evidence="3">N-acetyltransferase domain-containing protein</fullName>
    </recommendedName>
</protein>
<sequence length="204" mass="22251">MHASLFPIVQEQLEFLHPQARRSAFWELAPEVAEKADPEFEKEAWLTTMLLEKSSCGFNIGYNNGTPALASVIFCERDAAPGAQVLPTAPVSKDAAIISSLFIDEVFRGVGMESALLDAALMELIKQDYPAVEAFGLRAEAPQDPIASRRIEIGLIDFDALESAGFEVVADHPVLPRLRMELPPASVLMSARDAELLLQEMGAI</sequence>
<reference evidence="1 2" key="1">
    <citation type="submission" date="2014-08" db="EMBL/GenBank/DDBJ databases">
        <title>Complete genome sequence of Corynebacterium deserti GIMN1.010 (=DSM 45689), isolated from desert sand in western China.</title>
        <authorList>
            <person name="Ruckert C."/>
            <person name="Albersmeier A."/>
            <person name="Kalinowski J."/>
        </authorList>
    </citation>
    <scope>NUCLEOTIDE SEQUENCE [LARGE SCALE GENOMIC DNA]</scope>
    <source>
        <strain evidence="1 2">GIMN1.010</strain>
    </source>
</reference>
<dbReference type="OrthoDB" id="5242876at2"/>